<sequence>MISDPIGSKGVQFYFEDSGAPGDAPVYTTLVIIHGTSYHSAVFHKLVPLAAQYNLRLVLVNRQDYPGTTPSTPEELEKARSPSKDDQAEIVRDLGQEMAGLLAWYIRKTGIPPMSEEGEPGGLAVLAWSSGNATGLSAVANLDLLPEEDKDLFRKYFRTYIAYGDPMYVFGYPVSSEIYHPLRDMSIPTLAERVALFNVWITSYYQHPNLASRALSGLTTHPPSKPPPEKKPTLYRLTQDELSEITFPEALTRVEGQLRFVNPDVYRDNAQKIWYDERHAEMFPKLKIKLIWCEESILEMPYGAWSMEEDAHWDLPEETMRLFASLV</sequence>
<dbReference type="InterPro" id="IPR029058">
    <property type="entry name" value="AB_hydrolase_fold"/>
</dbReference>
<evidence type="ECO:0000256" key="1">
    <source>
        <dbReference type="SAM" id="MobiDB-lite"/>
    </source>
</evidence>
<gene>
    <name evidence="2" type="ORF">OE88DRAFT_1624990</name>
</gene>
<evidence type="ECO:0008006" key="4">
    <source>
        <dbReference type="Google" id="ProtNLM"/>
    </source>
</evidence>
<evidence type="ECO:0000313" key="3">
    <source>
        <dbReference type="Proteomes" id="UP000305948"/>
    </source>
</evidence>
<keyword evidence="3" id="KW-1185">Reference proteome</keyword>
<evidence type="ECO:0000313" key="2">
    <source>
        <dbReference type="EMBL" id="TFK54440.1"/>
    </source>
</evidence>
<dbReference type="EMBL" id="ML213506">
    <property type="protein sequence ID" value="TFK54440.1"/>
    <property type="molecule type" value="Genomic_DNA"/>
</dbReference>
<proteinExistence type="predicted"/>
<protein>
    <recommendedName>
        <fullName evidence="4">AB hydrolase-1 domain-containing protein</fullName>
    </recommendedName>
</protein>
<name>A0A5C3NAU3_9AGAM</name>
<accession>A0A5C3NAU3</accession>
<reference evidence="2 3" key="1">
    <citation type="journal article" date="2019" name="Nat. Ecol. Evol.">
        <title>Megaphylogeny resolves global patterns of mushroom evolution.</title>
        <authorList>
            <person name="Varga T."/>
            <person name="Krizsan K."/>
            <person name="Foldi C."/>
            <person name="Dima B."/>
            <person name="Sanchez-Garcia M."/>
            <person name="Sanchez-Ramirez S."/>
            <person name="Szollosi G.J."/>
            <person name="Szarkandi J.G."/>
            <person name="Papp V."/>
            <person name="Albert L."/>
            <person name="Andreopoulos W."/>
            <person name="Angelini C."/>
            <person name="Antonin V."/>
            <person name="Barry K.W."/>
            <person name="Bougher N.L."/>
            <person name="Buchanan P."/>
            <person name="Buyck B."/>
            <person name="Bense V."/>
            <person name="Catcheside P."/>
            <person name="Chovatia M."/>
            <person name="Cooper J."/>
            <person name="Damon W."/>
            <person name="Desjardin D."/>
            <person name="Finy P."/>
            <person name="Geml J."/>
            <person name="Haridas S."/>
            <person name="Hughes K."/>
            <person name="Justo A."/>
            <person name="Karasinski D."/>
            <person name="Kautmanova I."/>
            <person name="Kiss B."/>
            <person name="Kocsube S."/>
            <person name="Kotiranta H."/>
            <person name="LaButti K.M."/>
            <person name="Lechner B.E."/>
            <person name="Liimatainen K."/>
            <person name="Lipzen A."/>
            <person name="Lukacs Z."/>
            <person name="Mihaltcheva S."/>
            <person name="Morgado L.N."/>
            <person name="Niskanen T."/>
            <person name="Noordeloos M.E."/>
            <person name="Ohm R.A."/>
            <person name="Ortiz-Santana B."/>
            <person name="Ovrebo C."/>
            <person name="Racz N."/>
            <person name="Riley R."/>
            <person name="Savchenko A."/>
            <person name="Shiryaev A."/>
            <person name="Soop K."/>
            <person name="Spirin V."/>
            <person name="Szebenyi C."/>
            <person name="Tomsovsky M."/>
            <person name="Tulloss R.E."/>
            <person name="Uehling J."/>
            <person name="Grigoriev I.V."/>
            <person name="Vagvolgyi C."/>
            <person name="Papp T."/>
            <person name="Martin F.M."/>
            <person name="Miettinen O."/>
            <person name="Hibbett D.S."/>
            <person name="Nagy L.G."/>
        </authorList>
    </citation>
    <scope>NUCLEOTIDE SEQUENCE [LARGE SCALE GENOMIC DNA]</scope>
    <source>
        <strain evidence="2 3">OMC1185</strain>
    </source>
</reference>
<dbReference type="Proteomes" id="UP000305948">
    <property type="component" value="Unassembled WGS sequence"/>
</dbReference>
<dbReference type="SUPFAM" id="SSF53474">
    <property type="entry name" value="alpha/beta-Hydrolases"/>
    <property type="match status" value="1"/>
</dbReference>
<dbReference type="Gene3D" id="3.40.50.1820">
    <property type="entry name" value="alpha/beta hydrolase"/>
    <property type="match status" value="1"/>
</dbReference>
<organism evidence="2 3">
    <name type="scientific">Heliocybe sulcata</name>
    <dbReference type="NCBI Taxonomy" id="5364"/>
    <lineage>
        <taxon>Eukaryota</taxon>
        <taxon>Fungi</taxon>
        <taxon>Dikarya</taxon>
        <taxon>Basidiomycota</taxon>
        <taxon>Agaricomycotina</taxon>
        <taxon>Agaricomycetes</taxon>
        <taxon>Gloeophyllales</taxon>
        <taxon>Gloeophyllaceae</taxon>
        <taxon>Heliocybe</taxon>
    </lineage>
</organism>
<dbReference type="OrthoDB" id="5311491at2759"/>
<feature type="compositionally biased region" description="Basic and acidic residues" evidence="1">
    <location>
        <begin position="75"/>
        <end position="86"/>
    </location>
</feature>
<dbReference type="AlphaFoldDB" id="A0A5C3NAU3"/>
<feature type="region of interest" description="Disordered" evidence="1">
    <location>
        <begin position="66"/>
        <end position="86"/>
    </location>
</feature>